<dbReference type="SUPFAM" id="SSF49265">
    <property type="entry name" value="Fibronectin type III"/>
    <property type="match status" value="1"/>
</dbReference>
<protein>
    <recommendedName>
        <fullName evidence="1">Fibronectin type-III domain-containing protein</fullName>
    </recommendedName>
</protein>
<feature type="non-terminal residue" evidence="2">
    <location>
        <position position="1"/>
    </location>
</feature>
<feature type="domain" description="Fibronectin type-III" evidence="1">
    <location>
        <begin position="83"/>
        <end position="185"/>
    </location>
</feature>
<dbReference type="Gene3D" id="2.60.40.10">
    <property type="entry name" value="Immunoglobulins"/>
    <property type="match status" value="1"/>
</dbReference>
<dbReference type="AlphaFoldDB" id="A0A382J9G5"/>
<accession>A0A382J9G5</accession>
<evidence type="ECO:0000313" key="2">
    <source>
        <dbReference type="EMBL" id="SVC08536.1"/>
    </source>
</evidence>
<dbReference type="InterPro" id="IPR036116">
    <property type="entry name" value="FN3_sf"/>
</dbReference>
<dbReference type="Pfam" id="PF13385">
    <property type="entry name" value="Laminin_G_3"/>
    <property type="match status" value="1"/>
</dbReference>
<dbReference type="InterPro" id="IPR013783">
    <property type="entry name" value="Ig-like_fold"/>
</dbReference>
<dbReference type="InterPro" id="IPR003961">
    <property type="entry name" value="FN3_dom"/>
</dbReference>
<proteinExistence type="predicted"/>
<evidence type="ECO:0000259" key="1">
    <source>
        <dbReference type="PROSITE" id="PS50853"/>
    </source>
</evidence>
<dbReference type="InterPro" id="IPR013320">
    <property type="entry name" value="ConA-like_dom_sf"/>
</dbReference>
<dbReference type="Gene3D" id="2.60.120.200">
    <property type="match status" value="1"/>
</dbReference>
<dbReference type="SUPFAM" id="SSF49899">
    <property type="entry name" value="Concanavalin A-like lectins/glucanases"/>
    <property type="match status" value="1"/>
</dbReference>
<gene>
    <name evidence="2" type="ORF">METZ01_LOCUS261390</name>
</gene>
<sequence>PVSLTVSYSNVEGGQDSVVTNNNGTVTWGSGNIDVEPMFVDTANGDYSLQRISQLIDRGHPDSTDVDGTRADIGAYYFDQTDLPGKINPSTIIDSDSVTVNWVASSNATVSSYKVYRTYGAGILDSDSKKMLDYSEAMELTTLTGTSYTDATVVSDSIYYYMVSGVNGSGEGVFGDFATAQIDGDTAALQTSGRLYYGLSDDDTWFHDDSSYTIETFFRVMTVPTAGSADYYPLIQAGAFSAGLVADGSISGSADLKFKKNDSYLGSSTDMGSFSDTSSGGGGWHHVAVVYDADGNTAKIFLDGTRKYNASGQSVSGTAGSFFSFGADSINGYTIQLDNARVSQGIRYT</sequence>
<dbReference type="PROSITE" id="PS50853">
    <property type="entry name" value="FN3"/>
    <property type="match status" value="1"/>
</dbReference>
<feature type="non-terminal residue" evidence="2">
    <location>
        <position position="349"/>
    </location>
</feature>
<reference evidence="2" key="1">
    <citation type="submission" date="2018-05" db="EMBL/GenBank/DDBJ databases">
        <authorList>
            <person name="Lanie J.A."/>
            <person name="Ng W.-L."/>
            <person name="Kazmierczak K.M."/>
            <person name="Andrzejewski T.M."/>
            <person name="Davidsen T.M."/>
            <person name="Wayne K.J."/>
            <person name="Tettelin H."/>
            <person name="Glass J.I."/>
            <person name="Rusch D."/>
            <person name="Podicherti R."/>
            <person name="Tsui H.-C.T."/>
            <person name="Winkler M.E."/>
        </authorList>
    </citation>
    <scope>NUCLEOTIDE SEQUENCE</scope>
</reference>
<name>A0A382J9G5_9ZZZZ</name>
<dbReference type="EMBL" id="UINC01072707">
    <property type="protein sequence ID" value="SVC08536.1"/>
    <property type="molecule type" value="Genomic_DNA"/>
</dbReference>
<organism evidence="2">
    <name type="scientific">marine metagenome</name>
    <dbReference type="NCBI Taxonomy" id="408172"/>
    <lineage>
        <taxon>unclassified sequences</taxon>
        <taxon>metagenomes</taxon>
        <taxon>ecological metagenomes</taxon>
    </lineage>
</organism>